<dbReference type="SUPFAM" id="SSF50370">
    <property type="entry name" value="Ricin B-like lectins"/>
    <property type="match status" value="1"/>
</dbReference>
<dbReference type="PROSITE" id="PS50231">
    <property type="entry name" value="RICIN_B_LECTIN"/>
    <property type="match status" value="1"/>
</dbReference>
<dbReference type="Pfam" id="PF10503">
    <property type="entry name" value="Esterase_PHB"/>
    <property type="match status" value="1"/>
</dbReference>
<dbReference type="PANTHER" id="PTHR43037:SF5">
    <property type="entry name" value="FERULOYL ESTERASE"/>
    <property type="match status" value="1"/>
</dbReference>
<feature type="signal peptide" evidence="3">
    <location>
        <begin position="1"/>
        <end position="34"/>
    </location>
</feature>
<dbReference type="Pfam" id="PF05345">
    <property type="entry name" value="He_PIG"/>
    <property type="match status" value="1"/>
</dbReference>
<evidence type="ECO:0000256" key="1">
    <source>
        <dbReference type="ARBA" id="ARBA00022729"/>
    </source>
</evidence>
<dbReference type="Gene3D" id="2.60.40.10">
    <property type="entry name" value="Immunoglobulins"/>
    <property type="match status" value="1"/>
</dbReference>
<gene>
    <name evidence="5" type="ORF">GCM10009838_28430</name>
</gene>
<proteinExistence type="predicted"/>
<keyword evidence="1 3" id="KW-0732">Signal</keyword>
<dbReference type="Gene3D" id="2.80.10.50">
    <property type="match status" value="3"/>
</dbReference>
<dbReference type="SUPFAM" id="SSF49313">
    <property type="entry name" value="Cadherin-like"/>
    <property type="match status" value="1"/>
</dbReference>
<dbReference type="PANTHER" id="PTHR43037">
    <property type="entry name" value="UNNAMED PRODUCT-RELATED"/>
    <property type="match status" value="1"/>
</dbReference>
<feature type="chain" id="PRO_5046373905" description="Ricin B lectin domain-containing protein" evidence="3">
    <location>
        <begin position="35"/>
        <end position="540"/>
    </location>
</feature>
<accession>A0ABN2RFS0</accession>
<sequence length="540" mass="55362">MLRSRSLKSRLLGLAVAVAAAVGVSLPAAPQAAAASLTQITNFGTNPSGLLMYLYVPNNVKPNPPVLLALHGCQGSGPYLYSSTDFGKLADQYGFVVIYPSTNPGGSCWDVSSDQALKRNGGSDPIGLMSMVTYTEQHYGGNPNAVYVTGESSGGMMTNVMLADYPDVFKAGAAFMGVPYHCFYTGTVRGWNGPCAGGQVSMTAQQWGDLARNADPGYTGPRPRMQLWHGTADTTLNYNNLGEEIKQWTNVLGVSQTPSSSDTPVTNWNRTRYDNSAGSTQVEAYSIVGAGHQLPIQGTQMAAYAVHFMGLDGSGSGNTITVTNPGNQTAASGTPITALQIHASDSASGQTLAYSATGLPPGLSISSSGLISGTPASGGTFTTVVSATDTTGATGTAGFTWTVSGTGTGSTGALHAVGAGKCLDDPNSTTTLGTQQQIYSCSGGANQTWTHNSANELTVTVGGSTLCLDANGKGTTNGTKAIVWSCNGQTNQQWNVNADGTVTGVQSGLCLDVTGASTANGALVELWSCNGGSNQRWTLG</sequence>
<evidence type="ECO:0000256" key="2">
    <source>
        <dbReference type="ARBA" id="ARBA00022801"/>
    </source>
</evidence>
<dbReference type="SMART" id="SM00458">
    <property type="entry name" value="RICIN"/>
    <property type="match status" value="1"/>
</dbReference>
<dbReference type="RefSeq" id="WP_344657455.1">
    <property type="nucleotide sequence ID" value="NZ_BAAAQM010000013.1"/>
</dbReference>
<dbReference type="InterPro" id="IPR035992">
    <property type="entry name" value="Ricin_B-like_lectins"/>
</dbReference>
<dbReference type="InterPro" id="IPR013783">
    <property type="entry name" value="Ig-like_fold"/>
</dbReference>
<dbReference type="CDD" id="cd23418">
    <property type="entry name" value="beta-trefoil_Ricin_XLN-like"/>
    <property type="match status" value="1"/>
</dbReference>
<reference evidence="5 6" key="1">
    <citation type="journal article" date="2019" name="Int. J. Syst. Evol. Microbiol.">
        <title>The Global Catalogue of Microorganisms (GCM) 10K type strain sequencing project: providing services to taxonomists for standard genome sequencing and annotation.</title>
        <authorList>
            <consortium name="The Broad Institute Genomics Platform"/>
            <consortium name="The Broad Institute Genome Sequencing Center for Infectious Disease"/>
            <person name="Wu L."/>
            <person name="Ma J."/>
        </authorList>
    </citation>
    <scope>NUCLEOTIDE SEQUENCE [LARGE SCALE GENOMIC DNA]</scope>
    <source>
        <strain evidence="5 6">JCM 16013</strain>
    </source>
</reference>
<comment type="caution">
    <text evidence="5">The sequence shown here is derived from an EMBL/GenBank/DDBJ whole genome shotgun (WGS) entry which is preliminary data.</text>
</comment>
<dbReference type="NCBIfam" id="TIGR01840">
    <property type="entry name" value="esterase_phb"/>
    <property type="match status" value="1"/>
</dbReference>
<evidence type="ECO:0000313" key="5">
    <source>
        <dbReference type="EMBL" id="GAA1968282.1"/>
    </source>
</evidence>
<organism evidence="5 6">
    <name type="scientific">Catenulispora subtropica</name>
    <dbReference type="NCBI Taxonomy" id="450798"/>
    <lineage>
        <taxon>Bacteria</taxon>
        <taxon>Bacillati</taxon>
        <taxon>Actinomycetota</taxon>
        <taxon>Actinomycetes</taxon>
        <taxon>Catenulisporales</taxon>
        <taxon>Catenulisporaceae</taxon>
        <taxon>Catenulispora</taxon>
    </lineage>
</organism>
<evidence type="ECO:0000259" key="4">
    <source>
        <dbReference type="SMART" id="SM00458"/>
    </source>
</evidence>
<dbReference type="InterPro" id="IPR000772">
    <property type="entry name" value="Ricin_B_lectin"/>
</dbReference>
<dbReference type="SUPFAM" id="SSF53474">
    <property type="entry name" value="alpha/beta-Hydrolases"/>
    <property type="match status" value="2"/>
</dbReference>
<dbReference type="InterPro" id="IPR015919">
    <property type="entry name" value="Cadherin-like_sf"/>
</dbReference>
<dbReference type="InterPro" id="IPR029058">
    <property type="entry name" value="AB_hydrolase_fold"/>
</dbReference>
<dbReference type="Pfam" id="PF00652">
    <property type="entry name" value="Ricin_B_lectin"/>
    <property type="match status" value="1"/>
</dbReference>
<dbReference type="Proteomes" id="UP001499854">
    <property type="component" value="Unassembled WGS sequence"/>
</dbReference>
<name>A0ABN2RFS0_9ACTN</name>
<dbReference type="EMBL" id="BAAAQM010000013">
    <property type="protein sequence ID" value="GAA1968282.1"/>
    <property type="molecule type" value="Genomic_DNA"/>
</dbReference>
<dbReference type="InterPro" id="IPR010126">
    <property type="entry name" value="Esterase_phb"/>
</dbReference>
<keyword evidence="2" id="KW-0378">Hydrolase</keyword>
<keyword evidence="6" id="KW-1185">Reference proteome</keyword>
<protein>
    <recommendedName>
        <fullName evidence="4">Ricin B lectin domain-containing protein</fullName>
    </recommendedName>
</protein>
<evidence type="ECO:0000256" key="3">
    <source>
        <dbReference type="SAM" id="SignalP"/>
    </source>
</evidence>
<feature type="domain" description="Ricin B lectin" evidence="4">
    <location>
        <begin position="411"/>
        <end position="540"/>
    </location>
</feature>
<dbReference type="Gene3D" id="3.40.50.1820">
    <property type="entry name" value="alpha/beta hydrolase"/>
    <property type="match status" value="1"/>
</dbReference>
<dbReference type="InterPro" id="IPR050955">
    <property type="entry name" value="Plant_Biomass_Hydrol_Est"/>
</dbReference>
<evidence type="ECO:0000313" key="6">
    <source>
        <dbReference type="Proteomes" id="UP001499854"/>
    </source>
</evidence>